<dbReference type="AlphaFoldDB" id="A0A0K9GSN3"/>
<evidence type="ECO:0000256" key="1">
    <source>
        <dbReference type="SAM" id="Phobius"/>
    </source>
</evidence>
<evidence type="ECO:0000313" key="2">
    <source>
        <dbReference type="EMBL" id="KMY49282.1"/>
    </source>
</evidence>
<reference evidence="3" key="1">
    <citation type="submission" date="2015-07" db="EMBL/GenBank/DDBJ databases">
        <title>Genome sequencing project for genomic taxonomy and phylogenomics of Bacillus-like bacteria.</title>
        <authorList>
            <person name="Liu B."/>
            <person name="Wang J."/>
            <person name="Zhu Y."/>
            <person name="Liu G."/>
            <person name="Chen Q."/>
            <person name="Chen Z."/>
            <person name="Lan J."/>
            <person name="Che J."/>
            <person name="Ge C."/>
            <person name="Shi H."/>
            <person name="Pan Z."/>
            <person name="Liu X."/>
        </authorList>
    </citation>
    <scope>NUCLEOTIDE SEQUENCE [LARGE SCALE GENOMIC DNA]</scope>
    <source>
        <strain evidence="3">FJAT-27997</strain>
    </source>
</reference>
<dbReference type="OrthoDB" id="2707044at2"/>
<feature type="transmembrane region" description="Helical" evidence="1">
    <location>
        <begin position="25"/>
        <end position="47"/>
    </location>
</feature>
<keyword evidence="3" id="KW-1185">Reference proteome</keyword>
<dbReference type="PATRIC" id="fig|1679170.3.peg.1481"/>
<keyword evidence="1" id="KW-1133">Transmembrane helix</keyword>
<comment type="caution">
    <text evidence="2">The sequence shown here is derived from an EMBL/GenBank/DDBJ whole genome shotgun (WGS) entry which is preliminary data.</text>
</comment>
<accession>A0A0K9GSN3</accession>
<dbReference type="STRING" id="1679170.AC625_06885"/>
<keyword evidence="1" id="KW-0812">Transmembrane</keyword>
<keyword evidence="1" id="KW-0472">Membrane</keyword>
<name>A0A0K9GSN3_9BACI</name>
<dbReference type="RefSeq" id="WP_049680613.1">
    <property type="nucleotide sequence ID" value="NZ_LFZW01000001.1"/>
</dbReference>
<sequence length="107" mass="12099">MQPYDFPAYQYYPAVPSRNGQDERFFPFLLPFVVGGVAGLATGSLLFNNRPYYLPYPSPAPYPYPYPYPPNNPYQGYPGYQAYPQSFGAQAGVSENINIYTSPQYSK</sequence>
<dbReference type="EMBL" id="LFZW01000001">
    <property type="protein sequence ID" value="KMY49282.1"/>
    <property type="molecule type" value="Genomic_DNA"/>
</dbReference>
<dbReference type="Proteomes" id="UP000037146">
    <property type="component" value="Unassembled WGS sequence"/>
</dbReference>
<evidence type="ECO:0000313" key="3">
    <source>
        <dbReference type="Proteomes" id="UP000037146"/>
    </source>
</evidence>
<protein>
    <submittedName>
        <fullName evidence="2">Uncharacterized protein</fullName>
    </submittedName>
</protein>
<gene>
    <name evidence="2" type="ORF">AC625_06885</name>
</gene>
<proteinExistence type="predicted"/>
<organism evidence="2 3">
    <name type="scientific">Peribacillus loiseleuriae</name>
    <dbReference type="NCBI Taxonomy" id="1679170"/>
    <lineage>
        <taxon>Bacteria</taxon>
        <taxon>Bacillati</taxon>
        <taxon>Bacillota</taxon>
        <taxon>Bacilli</taxon>
        <taxon>Bacillales</taxon>
        <taxon>Bacillaceae</taxon>
        <taxon>Peribacillus</taxon>
    </lineage>
</organism>